<evidence type="ECO:0000256" key="2">
    <source>
        <dbReference type="ARBA" id="ARBA00012438"/>
    </source>
</evidence>
<keyword evidence="4 10" id="KW-0808">Transferase</keyword>
<dbReference type="PANTHER" id="PTHR43547:SF2">
    <property type="entry name" value="HYBRID SIGNAL TRANSDUCTION HISTIDINE KINASE C"/>
    <property type="match status" value="1"/>
</dbReference>
<dbReference type="PROSITE" id="PS50109">
    <property type="entry name" value="HIS_KIN"/>
    <property type="match status" value="1"/>
</dbReference>
<dbReference type="Gene3D" id="1.10.287.130">
    <property type="match status" value="1"/>
</dbReference>
<dbReference type="InterPro" id="IPR036097">
    <property type="entry name" value="HisK_dim/P_sf"/>
</dbReference>
<evidence type="ECO:0000256" key="1">
    <source>
        <dbReference type="ARBA" id="ARBA00000085"/>
    </source>
</evidence>
<dbReference type="CDD" id="cd00082">
    <property type="entry name" value="HisKA"/>
    <property type="match status" value="1"/>
</dbReference>
<dbReference type="InterPro" id="IPR003661">
    <property type="entry name" value="HisK_dim/P_dom"/>
</dbReference>
<proteinExistence type="predicted"/>
<dbReference type="Pfam" id="PF02518">
    <property type="entry name" value="HATPase_c"/>
    <property type="match status" value="1"/>
</dbReference>
<evidence type="ECO:0000256" key="4">
    <source>
        <dbReference type="ARBA" id="ARBA00022679"/>
    </source>
</evidence>
<evidence type="ECO:0000256" key="6">
    <source>
        <dbReference type="ARBA" id="ARBA00022777"/>
    </source>
</evidence>
<dbReference type="CDD" id="cd00075">
    <property type="entry name" value="HATPase"/>
    <property type="match status" value="1"/>
</dbReference>
<dbReference type="InterPro" id="IPR036890">
    <property type="entry name" value="HATPase_C_sf"/>
</dbReference>
<dbReference type="PRINTS" id="PR00344">
    <property type="entry name" value="BCTRLSENSOR"/>
</dbReference>
<keyword evidence="3" id="KW-0597">Phosphoprotein</keyword>
<keyword evidence="8" id="KW-0902">Two-component regulatory system</keyword>
<dbReference type="EMBL" id="CP027059">
    <property type="protein sequence ID" value="UQZ84205.1"/>
    <property type="molecule type" value="Genomic_DNA"/>
</dbReference>
<dbReference type="Pfam" id="PF14417">
    <property type="entry name" value="MEDS"/>
    <property type="match status" value="1"/>
</dbReference>
<dbReference type="SUPFAM" id="SSF55874">
    <property type="entry name" value="ATPase domain of HSP90 chaperone/DNA topoisomerase II/histidine kinase"/>
    <property type="match status" value="1"/>
</dbReference>
<protein>
    <recommendedName>
        <fullName evidence="2">histidine kinase</fullName>
        <ecNumber evidence="2">2.7.13.3</ecNumber>
    </recommendedName>
</protein>
<evidence type="ECO:0000256" key="7">
    <source>
        <dbReference type="ARBA" id="ARBA00022840"/>
    </source>
</evidence>
<dbReference type="InterPro" id="IPR004358">
    <property type="entry name" value="Sig_transdc_His_kin-like_C"/>
</dbReference>
<dbReference type="GO" id="GO:0004673">
    <property type="term" value="F:protein histidine kinase activity"/>
    <property type="evidence" value="ECO:0007669"/>
    <property type="project" value="UniProtKB-EC"/>
</dbReference>
<dbReference type="SMART" id="SM00387">
    <property type="entry name" value="HATPase_c"/>
    <property type="match status" value="1"/>
</dbReference>
<keyword evidence="6 10" id="KW-0418">Kinase</keyword>
<sequence length="433" mass="49920">MTNTTISLTDQIDITNGAHILYLYDSAEGYIQNAMAFILTGLRLGHHIVFIDDRNIYKQIMERLGGKLVRSDYDKIYYVDNREFYYCHHGFHVKNIMDNLEGLFNSFLEKKITVRSWGHVYWENQQHIFKLLDEYERLSDESMSELGIVGVCCYDARRISSSVQNELLKSHEYMMTDTSLVKSQFYHDEERTVHFPSLSVHSQLQSEVDLYKHKLEFAHVVSHEVRNPLTVIRAYATMLQSQVEDAEAVGKLKAIIDYVDVIDNEITHIINTEQMLSTESLWTKTIIPVRPNIEEVLPVMLTKSRTQNMKLYPQVELQNEMMLSNVMGLKLIVSNLLSNAIKYSLEGGRIWFRACHARGVLELIIKDEGIGMSPEQLEKLFRKYEKMNHEQSGQGIGLFMVKKLVDHFGGSIKVQSELNEGTEVTVKLPLLSG</sequence>
<dbReference type="PANTHER" id="PTHR43547">
    <property type="entry name" value="TWO-COMPONENT HISTIDINE KINASE"/>
    <property type="match status" value="1"/>
</dbReference>
<feature type="domain" description="Histidine kinase" evidence="9">
    <location>
        <begin position="220"/>
        <end position="432"/>
    </location>
</feature>
<organism evidence="10 11">
    <name type="scientific">Paenibacillus konkukensis</name>
    <dbReference type="NCBI Taxonomy" id="2020716"/>
    <lineage>
        <taxon>Bacteria</taxon>
        <taxon>Bacillati</taxon>
        <taxon>Bacillota</taxon>
        <taxon>Bacilli</taxon>
        <taxon>Bacillales</taxon>
        <taxon>Paenibacillaceae</taxon>
        <taxon>Paenibacillus</taxon>
    </lineage>
</organism>
<gene>
    <name evidence="10" type="primary">divJ</name>
    <name evidence="10" type="ORF">SK3146_03438</name>
</gene>
<dbReference type="EC" id="2.7.13.3" evidence="2"/>
<keyword evidence="5" id="KW-0547">Nucleotide-binding</keyword>
<dbReference type="SUPFAM" id="SSF47384">
    <property type="entry name" value="Homodimeric domain of signal transducing histidine kinase"/>
    <property type="match status" value="1"/>
</dbReference>
<evidence type="ECO:0000256" key="8">
    <source>
        <dbReference type="ARBA" id="ARBA00023012"/>
    </source>
</evidence>
<dbReference type="SMART" id="SM00388">
    <property type="entry name" value="HisKA"/>
    <property type="match status" value="1"/>
</dbReference>
<keyword evidence="7" id="KW-0067">ATP-binding</keyword>
<dbReference type="InterPro" id="IPR025847">
    <property type="entry name" value="MEDS_domain"/>
</dbReference>
<keyword evidence="11" id="KW-1185">Reference proteome</keyword>
<reference evidence="10" key="2">
    <citation type="journal article" date="2021" name="J Anim Sci Technol">
        <title>Complete genome sequence of Paenibacillus konkukensis sp. nov. SK3146 as a potential probiotic strain.</title>
        <authorList>
            <person name="Jung H.I."/>
            <person name="Park S."/>
            <person name="Niu K.M."/>
            <person name="Lee S.W."/>
            <person name="Kothari D."/>
            <person name="Yi K.J."/>
            <person name="Kim S.K."/>
        </authorList>
    </citation>
    <scope>NUCLEOTIDE SEQUENCE</scope>
    <source>
        <strain evidence="10">SK3146</strain>
    </source>
</reference>
<name>A0ABY4RQI0_9BACL</name>
<dbReference type="Gene3D" id="3.30.565.10">
    <property type="entry name" value="Histidine kinase-like ATPase, C-terminal domain"/>
    <property type="match status" value="1"/>
</dbReference>
<comment type="catalytic activity">
    <reaction evidence="1">
        <text>ATP + protein L-histidine = ADP + protein N-phospho-L-histidine.</text>
        <dbReference type="EC" id="2.7.13.3"/>
    </reaction>
</comment>
<dbReference type="Proteomes" id="UP001057134">
    <property type="component" value="Chromosome"/>
</dbReference>
<evidence type="ECO:0000313" key="10">
    <source>
        <dbReference type="EMBL" id="UQZ84205.1"/>
    </source>
</evidence>
<evidence type="ECO:0000259" key="9">
    <source>
        <dbReference type="PROSITE" id="PS50109"/>
    </source>
</evidence>
<dbReference type="RefSeq" id="WP_249859993.1">
    <property type="nucleotide sequence ID" value="NZ_CP027059.1"/>
</dbReference>
<evidence type="ECO:0000256" key="3">
    <source>
        <dbReference type="ARBA" id="ARBA00022553"/>
    </source>
</evidence>
<dbReference type="InterPro" id="IPR005467">
    <property type="entry name" value="His_kinase_dom"/>
</dbReference>
<evidence type="ECO:0000313" key="11">
    <source>
        <dbReference type="Proteomes" id="UP001057134"/>
    </source>
</evidence>
<reference evidence="10" key="1">
    <citation type="submission" date="2018-02" db="EMBL/GenBank/DDBJ databases">
        <authorList>
            <person name="Kim S.-K."/>
            <person name="Jung H.-I."/>
            <person name="Lee S.-W."/>
        </authorList>
    </citation>
    <scope>NUCLEOTIDE SEQUENCE</scope>
    <source>
        <strain evidence="10">SK3146</strain>
    </source>
</reference>
<evidence type="ECO:0000256" key="5">
    <source>
        <dbReference type="ARBA" id="ARBA00022741"/>
    </source>
</evidence>
<accession>A0ABY4RQI0</accession>
<dbReference type="InterPro" id="IPR003594">
    <property type="entry name" value="HATPase_dom"/>
</dbReference>
<dbReference type="Pfam" id="PF00512">
    <property type="entry name" value="HisKA"/>
    <property type="match status" value="1"/>
</dbReference>